<dbReference type="AlphaFoldDB" id="A0AAD9MTI8"/>
<sequence length="74" mass="8779">FFFNFIDISEVFRCDPDQRLSLPGFHEIKTRLRDMNVDYRGVALLIKKSLDIKIRDDLSVFIPHMFESLFVELA</sequence>
<comment type="caution">
    <text evidence="1">The sequence shown here is derived from an EMBL/GenBank/DDBJ whole genome shotgun (WGS) entry which is preliminary data.</text>
</comment>
<reference evidence="1" key="1">
    <citation type="journal article" date="2023" name="Mol. Biol. Evol.">
        <title>Third-Generation Sequencing Reveals the Adaptive Role of the Epigenome in Three Deep-Sea Polychaetes.</title>
        <authorList>
            <person name="Perez M."/>
            <person name="Aroh O."/>
            <person name="Sun Y."/>
            <person name="Lan Y."/>
            <person name="Juniper S.K."/>
            <person name="Young C.R."/>
            <person name="Angers B."/>
            <person name="Qian P.Y."/>
        </authorList>
    </citation>
    <scope>NUCLEOTIDE SEQUENCE</scope>
    <source>
        <strain evidence="1">P08H-3</strain>
    </source>
</reference>
<accession>A0AAD9MTI8</accession>
<organism evidence="1 2">
    <name type="scientific">Paralvinella palmiformis</name>
    <dbReference type="NCBI Taxonomy" id="53620"/>
    <lineage>
        <taxon>Eukaryota</taxon>
        <taxon>Metazoa</taxon>
        <taxon>Spiralia</taxon>
        <taxon>Lophotrochozoa</taxon>
        <taxon>Annelida</taxon>
        <taxon>Polychaeta</taxon>
        <taxon>Sedentaria</taxon>
        <taxon>Canalipalpata</taxon>
        <taxon>Terebellida</taxon>
        <taxon>Terebelliformia</taxon>
        <taxon>Alvinellidae</taxon>
        <taxon>Paralvinella</taxon>
    </lineage>
</organism>
<feature type="non-terminal residue" evidence="1">
    <location>
        <position position="1"/>
    </location>
</feature>
<evidence type="ECO:0000313" key="1">
    <source>
        <dbReference type="EMBL" id="KAK2142464.1"/>
    </source>
</evidence>
<dbReference type="Proteomes" id="UP001208570">
    <property type="component" value="Unassembled WGS sequence"/>
</dbReference>
<evidence type="ECO:0000313" key="2">
    <source>
        <dbReference type="Proteomes" id="UP001208570"/>
    </source>
</evidence>
<name>A0AAD9MTI8_9ANNE</name>
<protein>
    <submittedName>
        <fullName evidence="1">Uncharacterized protein</fullName>
    </submittedName>
</protein>
<proteinExistence type="predicted"/>
<dbReference type="EMBL" id="JAODUP010000951">
    <property type="protein sequence ID" value="KAK2142464.1"/>
    <property type="molecule type" value="Genomic_DNA"/>
</dbReference>
<keyword evidence="2" id="KW-1185">Reference proteome</keyword>
<gene>
    <name evidence="1" type="ORF">LSH36_951g01001</name>
</gene>